<dbReference type="Proteomes" id="UP000682733">
    <property type="component" value="Unassembled WGS sequence"/>
</dbReference>
<dbReference type="InterPro" id="IPR036284">
    <property type="entry name" value="GGL_sf"/>
</dbReference>
<dbReference type="GO" id="GO:0007186">
    <property type="term" value="P:G protein-coupled receptor signaling pathway"/>
    <property type="evidence" value="ECO:0007669"/>
    <property type="project" value="InterPro"/>
</dbReference>
<evidence type="ECO:0000313" key="5">
    <source>
        <dbReference type="EMBL" id="CAF3811982.1"/>
    </source>
</evidence>
<dbReference type="Proteomes" id="UP000677228">
    <property type="component" value="Unassembled WGS sequence"/>
</dbReference>
<organism evidence="3 6">
    <name type="scientific">Didymodactylos carnosus</name>
    <dbReference type="NCBI Taxonomy" id="1234261"/>
    <lineage>
        <taxon>Eukaryota</taxon>
        <taxon>Metazoa</taxon>
        <taxon>Spiralia</taxon>
        <taxon>Gnathifera</taxon>
        <taxon>Rotifera</taxon>
        <taxon>Eurotatoria</taxon>
        <taxon>Bdelloidea</taxon>
        <taxon>Philodinida</taxon>
        <taxon>Philodinidae</taxon>
        <taxon>Didymodactylos</taxon>
    </lineage>
</organism>
<dbReference type="OrthoDB" id="9995369at2759"/>
<evidence type="ECO:0000313" key="6">
    <source>
        <dbReference type="Proteomes" id="UP000663829"/>
    </source>
</evidence>
<dbReference type="Proteomes" id="UP000663829">
    <property type="component" value="Unassembled WGS sequence"/>
</dbReference>
<evidence type="ECO:0000313" key="4">
    <source>
        <dbReference type="EMBL" id="CAF3552619.1"/>
    </source>
</evidence>
<evidence type="ECO:0000313" key="3">
    <source>
        <dbReference type="EMBL" id="CAF1041790.1"/>
    </source>
</evidence>
<proteinExistence type="predicted"/>
<feature type="domain" description="G protein gamma" evidence="1">
    <location>
        <begin position="38"/>
        <end position="106"/>
    </location>
</feature>
<reference evidence="3" key="1">
    <citation type="submission" date="2021-02" db="EMBL/GenBank/DDBJ databases">
        <authorList>
            <person name="Nowell W R."/>
        </authorList>
    </citation>
    <scope>NUCLEOTIDE SEQUENCE</scope>
</reference>
<keyword evidence="6" id="KW-1185">Reference proteome</keyword>
<evidence type="ECO:0000259" key="1">
    <source>
        <dbReference type="PROSITE" id="PS50058"/>
    </source>
</evidence>
<dbReference type="SMART" id="SM01224">
    <property type="entry name" value="G_gamma"/>
    <property type="match status" value="1"/>
</dbReference>
<gene>
    <name evidence="3" type="ORF">GPM918_LOCUS15817</name>
    <name evidence="2" type="ORF">OVA965_LOCUS3122</name>
    <name evidence="5" type="ORF">SRO942_LOCUS15817</name>
    <name evidence="4" type="ORF">TMI583_LOCUS3121</name>
</gene>
<dbReference type="SMART" id="SM00224">
    <property type="entry name" value="GGL"/>
    <property type="match status" value="1"/>
</dbReference>
<dbReference type="EMBL" id="CAJOBC010004038">
    <property type="protein sequence ID" value="CAF3811982.1"/>
    <property type="molecule type" value="Genomic_DNA"/>
</dbReference>
<protein>
    <recommendedName>
        <fullName evidence="1">G protein gamma domain-containing protein</fullName>
    </recommendedName>
</protein>
<evidence type="ECO:0000313" key="2">
    <source>
        <dbReference type="EMBL" id="CAF0771780.1"/>
    </source>
</evidence>
<name>A0A814JT08_9BILA</name>
<dbReference type="Pfam" id="PF00631">
    <property type="entry name" value="G-gamma"/>
    <property type="match status" value="1"/>
</dbReference>
<comment type="caution">
    <text evidence="3">The sequence shown here is derived from an EMBL/GenBank/DDBJ whole genome shotgun (WGS) entry which is preliminary data.</text>
</comment>
<dbReference type="Proteomes" id="UP000681722">
    <property type="component" value="Unassembled WGS sequence"/>
</dbReference>
<dbReference type="EMBL" id="CAJOBA010000731">
    <property type="protein sequence ID" value="CAF3552619.1"/>
    <property type="molecule type" value="Genomic_DNA"/>
</dbReference>
<dbReference type="EMBL" id="CAJNOQ010004038">
    <property type="protein sequence ID" value="CAF1041790.1"/>
    <property type="molecule type" value="Genomic_DNA"/>
</dbReference>
<dbReference type="SUPFAM" id="SSF48670">
    <property type="entry name" value="Transducin (heterotrimeric G protein), gamma chain"/>
    <property type="match status" value="1"/>
</dbReference>
<sequence length="469" mass="54238">MASLQVNNDSIIRRISDNFAAPRSYASEYQAPTAFIIQRRLVEQLRKEAAIKRQNVSTVCKDLVRFITDHQSGDALVSEKMSKSADDWGWLRDNDSNTLQPYEDVPISAVRIDSKPVHLHQLRIYQPFLVQKDNYKVPVKSFRLCVVAYGMSRYSKTVRVQSDKIAYLDQEIQLMIRIYDKRYDKRHSIHFILYGYIDNEKRYAFIADQIVDSVKLSSARHVSDAVLFEGTIDIILMFQNDILVPKIVKDQTLYERVFPVYQGIKLIDPPEIEEPLFLRFKLDDLTANLKANRHDSSRFSRVIENLSISAKLSTMSAIYDSFRSRKQRLEVLFDFLTEGPYLPEQNITEPTVLRLAQFGIACWKRSLAGEKRRKSNLETSETMCCACFTGIALHGSVLEMEEYHDIETGVSRLQNTSPVLRQIIHRQERYASLVGDTTQLNIIRQLVRRVIILFSKLTHISHSFVSTKV</sequence>
<dbReference type="EMBL" id="CAJNOK010000731">
    <property type="protein sequence ID" value="CAF0771780.1"/>
    <property type="molecule type" value="Genomic_DNA"/>
</dbReference>
<dbReference type="AlphaFoldDB" id="A0A814JT08"/>
<accession>A0A814JT08</accession>
<dbReference type="InterPro" id="IPR015898">
    <property type="entry name" value="G-protein_gamma-like_dom"/>
</dbReference>
<dbReference type="Gene3D" id="4.10.260.10">
    <property type="entry name" value="Transducin (heterotrimeric G protein), gamma chain"/>
    <property type="match status" value="1"/>
</dbReference>
<dbReference type="PROSITE" id="PS50058">
    <property type="entry name" value="G_PROTEIN_GAMMA"/>
    <property type="match status" value="1"/>
</dbReference>